<evidence type="ECO:0000256" key="1">
    <source>
        <dbReference type="ARBA" id="ARBA00022553"/>
    </source>
</evidence>
<dbReference type="Proteomes" id="UP000314294">
    <property type="component" value="Unassembled WGS sequence"/>
</dbReference>
<dbReference type="InterPro" id="IPR052412">
    <property type="entry name" value="CC-Dev_Transcription_Reg"/>
</dbReference>
<keyword evidence="9" id="KW-1185">Reference proteome</keyword>
<keyword evidence="5" id="KW-0539">Nucleus</keyword>
<dbReference type="GO" id="GO:0005634">
    <property type="term" value="C:nucleus"/>
    <property type="evidence" value="ECO:0007669"/>
    <property type="project" value="TreeGrafter"/>
</dbReference>
<evidence type="ECO:0000256" key="4">
    <source>
        <dbReference type="ARBA" id="ARBA00023163"/>
    </source>
</evidence>
<feature type="compositionally biased region" description="Basic and acidic residues" evidence="6">
    <location>
        <begin position="307"/>
        <end position="332"/>
    </location>
</feature>
<protein>
    <submittedName>
        <fullName evidence="8">Protein capicua</fullName>
    </submittedName>
</protein>
<feature type="region of interest" description="Disordered" evidence="6">
    <location>
        <begin position="97"/>
        <end position="155"/>
    </location>
</feature>
<evidence type="ECO:0000313" key="9">
    <source>
        <dbReference type="Proteomes" id="UP000314294"/>
    </source>
</evidence>
<proteinExistence type="predicted"/>
<evidence type="ECO:0000259" key="7">
    <source>
        <dbReference type="Pfam" id="PF25981"/>
    </source>
</evidence>
<keyword evidence="2" id="KW-0805">Transcription regulation</keyword>
<feature type="region of interest" description="Disordered" evidence="6">
    <location>
        <begin position="288"/>
        <end position="332"/>
    </location>
</feature>
<dbReference type="EMBL" id="SRLO01000605">
    <property type="protein sequence ID" value="TNN50783.1"/>
    <property type="molecule type" value="Genomic_DNA"/>
</dbReference>
<evidence type="ECO:0000256" key="3">
    <source>
        <dbReference type="ARBA" id="ARBA00023125"/>
    </source>
</evidence>
<dbReference type="GO" id="GO:0000977">
    <property type="term" value="F:RNA polymerase II transcription regulatory region sequence-specific DNA binding"/>
    <property type="evidence" value="ECO:0007669"/>
    <property type="project" value="TreeGrafter"/>
</dbReference>
<gene>
    <name evidence="8" type="primary">CIC_0</name>
    <name evidence="8" type="ORF">EYF80_038995</name>
</gene>
<reference evidence="8 9" key="1">
    <citation type="submission" date="2019-03" db="EMBL/GenBank/DDBJ databases">
        <title>First draft genome of Liparis tanakae, snailfish: a comprehensive survey of snailfish specific genes.</title>
        <authorList>
            <person name="Kim W."/>
            <person name="Song I."/>
            <person name="Jeong J.-H."/>
            <person name="Kim D."/>
            <person name="Kim S."/>
            <person name="Ryu S."/>
            <person name="Song J.Y."/>
            <person name="Lee S.K."/>
        </authorList>
    </citation>
    <scope>NUCLEOTIDE SEQUENCE [LARGE SCALE GENOMIC DNA]</scope>
    <source>
        <tissue evidence="8">Muscle</tissue>
    </source>
</reference>
<dbReference type="PANTHER" id="PTHR13059:SF14">
    <property type="entry name" value="PROTEIN CAPICUA HOMOLOG ISOFORM X1"/>
    <property type="match status" value="1"/>
</dbReference>
<keyword evidence="4" id="KW-0804">Transcription</keyword>
<organism evidence="8 9">
    <name type="scientific">Liparis tanakae</name>
    <name type="common">Tanaka's snailfish</name>
    <dbReference type="NCBI Taxonomy" id="230148"/>
    <lineage>
        <taxon>Eukaryota</taxon>
        <taxon>Metazoa</taxon>
        <taxon>Chordata</taxon>
        <taxon>Craniata</taxon>
        <taxon>Vertebrata</taxon>
        <taxon>Euteleostomi</taxon>
        <taxon>Actinopterygii</taxon>
        <taxon>Neopterygii</taxon>
        <taxon>Teleostei</taxon>
        <taxon>Neoteleostei</taxon>
        <taxon>Acanthomorphata</taxon>
        <taxon>Eupercaria</taxon>
        <taxon>Perciformes</taxon>
        <taxon>Cottioidei</taxon>
        <taxon>Cottales</taxon>
        <taxon>Liparidae</taxon>
        <taxon>Liparis</taxon>
    </lineage>
</organism>
<feature type="region of interest" description="Disordered" evidence="6">
    <location>
        <begin position="1"/>
        <end position="20"/>
    </location>
</feature>
<feature type="domain" description="Protein capicua homolog-like C-terminal tri-helical" evidence="7">
    <location>
        <begin position="220"/>
        <end position="274"/>
    </location>
</feature>
<evidence type="ECO:0000256" key="2">
    <source>
        <dbReference type="ARBA" id="ARBA00023015"/>
    </source>
</evidence>
<evidence type="ECO:0000256" key="6">
    <source>
        <dbReference type="SAM" id="MobiDB-lite"/>
    </source>
</evidence>
<comment type="caution">
    <text evidence="8">The sequence shown here is derived from an EMBL/GenBank/DDBJ whole genome shotgun (WGS) entry which is preliminary data.</text>
</comment>
<accession>A0A4Z2GCZ8</accession>
<name>A0A4Z2GCZ8_9TELE</name>
<feature type="compositionally biased region" description="Low complexity" evidence="6">
    <location>
        <begin position="131"/>
        <end position="147"/>
    </location>
</feature>
<sequence>MPVVQTNVHPRGAAELHPGSPFPVSMATAMAPGAAPPQAVLLTSPPTRITYVPSGPLVTAPSPAYLPSSLATLGFTAIAPAGQALAPPLLAQAPPLSCQSQAPPLSCQSQTPTGQASGDAGRQVHAAIDSAPTGTVTTLPPAAATPAQDDIGPSSPTLRLYVAEEVPLKVEVKKENLADGAAEDGWSSCAAGSSFDVTAGAEGEDLLGDLDRVPYSSLRRTLDQRRALVMQLFQEHGFFPSAQATAAFQARYLDTFPSKVCLQLKIREVRQKIMQTAAPGTFEPGVLAGLAEAGPAPPHGASSFNHPAREDAGAEPQGDKVRSPDDTRGERS</sequence>
<feature type="compositionally biased region" description="Polar residues" evidence="6">
    <location>
        <begin position="97"/>
        <end position="116"/>
    </location>
</feature>
<dbReference type="PANTHER" id="PTHR13059">
    <property type="entry name" value="HMG-BOX TRANSCRIPTION FACTOR BBX"/>
    <property type="match status" value="1"/>
</dbReference>
<dbReference type="Pfam" id="PF25981">
    <property type="entry name" value="HTH_Cic_C"/>
    <property type="match status" value="1"/>
</dbReference>
<dbReference type="AlphaFoldDB" id="A0A4Z2GCZ8"/>
<evidence type="ECO:0000313" key="8">
    <source>
        <dbReference type="EMBL" id="TNN50783.1"/>
    </source>
</evidence>
<dbReference type="InterPro" id="IPR058606">
    <property type="entry name" value="HTH_Cic_C"/>
</dbReference>
<keyword evidence="1" id="KW-0597">Phosphoprotein</keyword>
<dbReference type="OrthoDB" id="10051111at2759"/>
<keyword evidence="3" id="KW-0238">DNA-binding</keyword>
<dbReference type="GO" id="GO:0000981">
    <property type="term" value="F:DNA-binding transcription factor activity, RNA polymerase II-specific"/>
    <property type="evidence" value="ECO:0007669"/>
    <property type="project" value="TreeGrafter"/>
</dbReference>
<evidence type="ECO:0000256" key="5">
    <source>
        <dbReference type="ARBA" id="ARBA00023242"/>
    </source>
</evidence>